<gene>
    <name evidence="1" type="ORF">EMQ_2797</name>
</gene>
<evidence type="ECO:0000313" key="1">
    <source>
        <dbReference type="EMBL" id="BCK77191.1"/>
    </source>
</evidence>
<dbReference type="RefSeq" id="WP_010666804.1">
    <property type="nucleotide sequence ID" value="NZ_AP023410.1"/>
</dbReference>
<sequence length="135" mass="15257">MEKDDGFTPNEALNKAINTLASAYDALEQTESVKQPIIDAVNDSLDATTNEYCASQIMILYLEKYTGRLLGQAAKRLPSKDLAQSHVDALLDEEQSRIFLLMRQLFPDQDNPDLDRLLKSSCDRLRFAAYDEIAR</sequence>
<protein>
    <submittedName>
        <fullName evidence="1">Uncharacterized protein</fullName>
    </submittedName>
</protein>
<dbReference type="AlphaFoldDB" id="A0AB33IKK2"/>
<proteinExistence type="predicted"/>
<keyword evidence="2" id="KW-1185">Reference proteome</keyword>
<reference evidence="1 2" key="1">
    <citation type="journal article" date="2011" name="Microbiology">
        <title>Transcriptome response to different carbon sources in Acetobacter aceti.</title>
        <authorList>
            <person name="Sakurai K."/>
            <person name="Arai H."/>
            <person name="Ishii M."/>
            <person name="Igarashi Y."/>
        </authorList>
    </citation>
    <scope>NUCLEOTIDE SEQUENCE [LARGE SCALE GENOMIC DNA]</scope>
    <source>
        <strain evidence="1 2">NBRC 14818</strain>
    </source>
</reference>
<name>A0AB33IKK2_ACEAC</name>
<accession>A0AB33IKK2</accession>
<dbReference type="EMBL" id="AP023410">
    <property type="protein sequence ID" value="BCK77191.1"/>
    <property type="molecule type" value="Genomic_DNA"/>
</dbReference>
<organism evidence="1 2">
    <name type="scientific">Acetobacter aceti NBRC 14818</name>
    <dbReference type="NCBI Taxonomy" id="887700"/>
    <lineage>
        <taxon>Bacteria</taxon>
        <taxon>Pseudomonadati</taxon>
        <taxon>Pseudomonadota</taxon>
        <taxon>Alphaproteobacteria</taxon>
        <taxon>Acetobacterales</taxon>
        <taxon>Acetobacteraceae</taxon>
        <taxon>Acetobacter</taxon>
        <taxon>Acetobacter subgen. Acetobacter</taxon>
    </lineage>
</organism>
<dbReference type="Proteomes" id="UP000516424">
    <property type="component" value="Chromosome"/>
</dbReference>
<evidence type="ECO:0000313" key="2">
    <source>
        <dbReference type="Proteomes" id="UP000516424"/>
    </source>
</evidence>